<keyword evidence="5" id="KW-0233">DNA recombination</keyword>
<proteinExistence type="inferred from homology"/>
<dbReference type="InterPro" id="IPR053392">
    <property type="entry name" value="Transposase_IS30-like"/>
</dbReference>
<accession>A0A382GZK7</accession>
<dbReference type="InterPro" id="IPR051917">
    <property type="entry name" value="Transposase-Integrase"/>
</dbReference>
<keyword evidence="3" id="KW-0815">Transposition</keyword>
<dbReference type="GO" id="GO:0006313">
    <property type="term" value="P:DNA transposition"/>
    <property type="evidence" value="ECO:0007669"/>
    <property type="project" value="InterPro"/>
</dbReference>
<dbReference type="InterPro" id="IPR001598">
    <property type="entry name" value="Transposase_IS30_CS"/>
</dbReference>
<evidence type="ECO:0000256" key="4">
    <source>
        <dbReference type="ARBA" id="ARBA00023125"/>
    </source>
</evidence>
<reference evidence="7" key="1">
    <citation type="submission" date="2018-05" db="EMBL/GenBank/DDBJ databases">
        <authorList>
            <person name="Lanie J.A."/>
            <person name="Ng W.-L."/>
            <person name="Kazmierczak K.M."/>
            <person name="Andrzejewski T.M."/>
            <person name="Davidsen T.M."/>
            <person name="Wayne K.J."/>
            <person name="Tettelin H."/>
            <person name="Glass J.I."/>
            <person name="Rusch D."/>
            <person name="Podicherti R."/>
            <person name="Tsui H.-C.T."/>
            <person name="Winkler M.E."/>
        </authorList>
    </citation>
    <scope>NUCLEOTIDE SEQUENCE</scope>
</reference>
<dbReference type="InterPro" id="IPR001584">
    <property type="entry name" value="Integrase_cat-core"/>
</dbReference>
<dbReference type="InterPro" id="IPR036397">
    <property type="entry name" value="RNaseH_sf"/>
</dbReference>
<protein>
    <recommendedName>
        <fullName evidence="6">Integrase catalytic domain-containing protein</fullName>
    </recommendedName>
</protein>
<keyword evidence="4" id="KW-0238">DNA-binding</keyword>
<dbReference type="InterPro" id="IPR025246">
    <property type="entry name" value="IS30-like_HTH"/>
</dbReference>
<name>A0A382GZK7_9ZZZZ</name>
<evidence type="ECO:0000256" key="1">
    <source>
        <dbReference type="ARBA" id="ARBA00002190"/>
    </source>
</evidence>
<evidence type="ECO:0000256" key="3">
    <source>
        <dbReference type="ARBA" id="ARBA00022578"/>
    </source>
</evidence>
<feature type="domain" description="Integrase catalytic" evidence="6">
    <location>
        <begin position="154"/>
        <end position="315"/>
    </location>
</feature>
<comment type="similarity">
    <text evidence="2">Belongs to the transposase IS30 family.</text>
</comment>
<organism evidence="7">
    <name type="scientific">marine metagenome</name>
    <dbReference type="NCBI Taxonomy" id="408172"/>
    <lineage>
        <taxon>unclassified sequences</taxon>
        <taxon>metagenomes</taxon>
        <taxon>ecological metagenomes</taxon>
    </lineage>
</organism>
<dbReference type="SUPFAM" id="SSF53098">
    <property type="entry name" value="Ribonuclease H-like"/>
    <property type="match status" value="1"/>
</dbReference>
<dbReference type="Pfam" id="PF13936">
    <property type="entry name" value="HTH_38"/>
    <property type="match status" value="1"/>
</dbReference>
<dbReference type="AlphaFoldDB" id="A0A382GZK7"/>
<dbReference type="Gene3D" id="3.30.420.10">
    <property type="entry name" value="Ribonuclease H-like superfamily/Ribonuclease H"/>
    <property type="match status" value="1"/>
</dbReference>
<evidence type="ECO:0000256" key="2">
    <source>
        <dbReference type="ARBA" id="ARBA00006363"/>
    </source>
</evidence>
<evidence type="ECO:0000259" key="6">
    <source>
        <dbReference type="PROSITE" id="PS50994"/>
    </source>
</evidence>
<dbReference type="PANTHER" id="PTHR10948">
    <property type="entry name" value="TRANSPOSASE"/>
    <property type="match status" value="1"/>
</dbReference>
<dbReference type="GO" id="GO:0015074">
    <property type="term" value="P:DNA integration"/>
    <property type="evidence" value="ECO:0007669"/>
    <property type="project" value="InterPro"/>
</dbReference>
<dbReference type="Gene3D" id="1.10.10.60">
    <property type="entry name" value="Homeodomain-like"/>
    <property type="match status" value="1"/>
</dbReference>
<comment type="function">
    <text evidence="1">Required for the transposition of the insertion element.</text>
</comment>
<dbReference type="NCBIfam" id="NF033563">
    <property type="entry name" value="transpos_IS30"/>
    <property type="match status" value="1"/>
</dbReference>
<dbReference type="EMBL" id="UINC01058290">
    <property type="protein sequence ID" value="SVB80374.1"/>
    <property type="molecule type" value="Genomic_DNA"/>
</dbReference>
<dbReference type="GO" id="GO:0004803">
    <property type="term" value="F:transposase activity"/>
    <property type="evidence" value="ECO:0007669"/>
    <property type="project" value="InterPro"/>
</dbReference>
<dbReference type="GO" id="GO:0005829">
    <property type="term" value="C:cytosol"/>
    <property type="evidence" value="ECO:0007669"/>
    <property type="project" value="TreeGrafter"/>
</dbReference>
<evidence type="ECO:0000256" key="5">
    <source>
        <dbReference type="ARBA" id="ARBA00023172"/>
    </source>
</evidence>
<dbReference type="PANTHER" id="PTHR10948:SF23">
    <property type="entry name" value="TRANSPOSASE INSI FOR INSERTION SEQUENCE ELEMENT IS30A-RELATED"/>
    <property type="match status" value="1"/>
</dbReference>
<dbReference type="PROSITE" id="PS01043">
    <property type="entry name" value="TRANSPOSASE_IS30"/>
    <property type="match status" value="1"/>
</dbReference>
<dbReference type="InterPro" id="IPR012337">
    <property type="entry name" value="RNaseH-like_sf"/>
</dbReference>
<gene>
    <name evidence="7" type="ORF">METZ01_LOCUS233228</name>
</gene>
<dbReference type="PROSITE" id="PS50994">
    <property type="entry name" value="INTEGRASE"/>
    <property type="match status" value="1"/>
</dbReference>
<sequence>MRDDTQLTQEERYQIEALLKMGHHQSEIAVVLKRHKSTISREVRRNRGLRGYRPKQAQHLALARREAKAKPRIAPGTWEWVESLLREEWSPEQVSGWLSMEQGLHVSHEWIYQYVYADKRRGGDLHAHLRCQKRRRKRYGSNDRRGQIRGRVSIDERPEIVEERSRTGDWEADTVIGKPGGPVLLTLAERRTRYSIIAKAPDKSAQAVTDALLTALQPHADLVHTLTYDNGKEFAYHQTVAEGLDAQGYFAHPYHSWERGLNENTNGLIRQYLPKGTDFRTLTLEKVRSIMDRLNNRPRKCLGFKTPNQLFSEINPPVALTS</sequence>
<dbReference type="GO" id="GO:0003677">
    <property type="term" value="F:DNA binding"/>
    <property type="evidence" value="ECO:0007669"/>
    <property type="project" value="UniProtKB-KW"/>
</dbReference>
<evidence type="ECO:0000313" key="7">
    <source>
        <dbReference type="EMBL" id="SVB80374.1"/>
    </source>
</evidence>